<dbReference type="Proteomes" id="UP000037460">
    <property type="component" value="Unassembled WGS sequence"/>
</dbReference>
<evidence type="ECO:0000259" key="2">
    <source>
        <dbReference type="PROSITE" id="PS50053"/>
    </source>
</evidence>
<evidence type="ECO:0000313" key="4">
    <source>
        <dbReference type="Proteomes" id="UP000037460"/>
    </source>
</evidence>
<dbReference type="CDD" id="cd17039">
    <property type="entry name" value="Ubl_ubiquitin_like"/>
    <property type="match status" value="1"/>
</dbReference>
<feature type="region of interest" description="Disordered" evidence="1">
    <location>
        <begin position="147"/>
        <end position="214"/>
    </location>
</feature>
<dbReference type="Gene3D" id="3.10.20.90">
    <property type="entry name" value="Phosphatidylinositol 3-kinase Catalytic Subunit, Chain A, domain 1"/>
    <property type="match status" value="1"/>
</dbReference>
<evidence type="ECO:0000313" key="3">
    <source>
        <dbReference type="EMBL" id="KOO33891.1"/>
    </source>
</evidence>
<dbReference type="InterPro" id="IPR029071">
    <property type="entry name" value="Ubiquitin-like_domsf"/>
</dbReference>
<evidence type="ECO:0000256" key="1">
    <source>
        <dbReference type="SAM" id="MobiDB-lite"/>
    </source>
</evidence>
<keyword evidence="4" id="KW-1185">Reference proteome</keyword>
<feature type="non-terminal residue" evidence="3">
    <location>
        <position position="394"/>
    </location>
</feature>
<feature type="compositionally biased region" description="Acidic residues" evidence="1">
    <location>
        <begin position="157"/>
        <end position="180"/>
    </location>
</feature>
<organism evidence="3 4">
    <name type="scientific">Chrysochromulina tobinii</name>
    <dbReference type="NCBI Taxonomy" id="1460289"/>
    <lineage>
        <taxon>Eukaryota</taxon>
        <taxon>Haptista</taxon>
        <taxon>Haptophyta</taxon>
        <taxon>Prymnesiophyceae</taxon>
        <taxon>Prymnesiales</taxon>
        <taxon>Chrysochromulinaceae</taxon>
        <taxon>Chrysochromulina</taxon>
    </lineage>
</organism>
<gene>
    <name evidence="3" type="ORF">Ctob_011754</name>
</gene>
<comment type="caution">
    <text evidence="3">The sequence shown here is derived from an EMBL/GenBank/DDBJ whole genome shotgun (WGS) entry which is preliminary data.</text>
</comment>
<dbReference type="InterPro" id="IPR000626">
    <property type="entry name" value="Ubiquitin-like_dom"/>
</dbReference>
<dbReference type="EMBL" id="JWZX01001393">
    <property type="protein sequence ID" value="KOO33891.1"/>
    <property type="molecule type" value="Genomic_DNA"/>
</dbReference>
<dbReference type="AlphaFoldDB" id="A0A0M0K4V0"/>
<feature type="region of interest" description="Disordered" evidence="1">
    <location>
        <begin position="359"/>
        <end position="394"/>
    </location>
</feature>
<reference evidence="4" key="1">
    <citation type="journal article" date="2015" name="PLoS Genet.">
        <title>Genome Sequence and Transcriptome Analyses of Chrysochromulina tobin: Metabolic Tools for Enhanced Algal Fitness in the Prominent Order Prymnesiales (Haptophyceae).</title>
        <authorList>
            <person name="Hovde B.T."/>
            <person name="Deodato C.R."/>
            <person name="Hunsperger H.M."/>
            <person name="Ryken S.A."/>
            <person name="Yost W."/>
            <person name="Jha R.K."/>
            <person name="Patterson J."/>
            <person name="Monnat R.J. Jr."/>
            <person name="Barlow S.B."/>
            <person name="Starkenburg S.R."/>
            <person name="Cattolico R.A."/>
        </authorList>
    </citation>
    <scope>NUCLEOTIDE SEQUENCE</scope>
    <source>
        <strain evidence="4">CCMP291</strain>
    </source>
</reference>
<dbReference type="SUPFAM" id="SSF54236">
    <property type="entry name" value="Ubiquitin-like"/>
    <property type="match status" value="1"/>
</dbReference>
<dbReference type="SMART" id="SM00213">
    <property type="entry name" value="UBQ"/>
    <property type="match status" value="1"/>
</dbReference>
<dbReference type="PROSITE" id="PS50053">
    <property type="entry name" value="UBIQUITIN_2"/>
    <property type="match status" value="1"/>
</dbReference>
<proteinExistence type="predicted"/>
<feature type="domain" description="Ubiquitin-like" evidence="2">
    <location>
        <begin position="6"/>
        <end position="80"/>
    </location>
</feature>
<protein>
    <recommendedName>
        <fullName evidence="2">Ubiquitin-like domain-containing protein</fullName>
    </recommendedName>
</protein>
<accession>A0A0M0K4V0</accession>
<name>A0A0M0K4V0_9EUKA</name>
<dbReference type="Pfam" id="PF00240">
    <property type="entry name" value="ubiquitin"/>
    <property type="match status" value="1"/>
</dbReference>
<sequence length="394" mass="42143">MSSSTLRLYCKVLVVDPPTLVKLDVAPSATVLSVLQRIECGEPAANLALVHEGDELRTDATLEAKGISNNATLHVICTKRTLRLRAPSDSPAAHPPAALARRLRLDAARSRQESLVDLQRARTVETIVPSATPGALQQRLNEAAFSMSAAAAAASDSDSEEGAADDGDDEDEDEPDEESGGAEAVLPRWARGRPDAPPKPCLAPDWTHESDEPPDDCLRLQWATGFTPHAGLGAVNGNEVRPHAPSGRTPAALAAHPTLLRFVSIGADDYVRLWRIEGAGHDHTQLVRMQALPRPAGCVCFDATVLDDDELLPSAAQPKPMGLIERRRAAAEQQARAAAERQAQAAAVAQAAAAAKEAAERERVEKHAAKEREKLAKAAAKEAERRDERLAKEK</sequence>
<feature type="compositionally biased region" description="Low complexity" evidence="1">
    <location>
        <begin position="147"/>
        <end position="156"/>
    </location>
</feature>